<proteinExistence type="predicted"/>
<dbReference type="Gene3D" id="3.40.630.30">
    <property type="match status" value="1"/>
</dbReference>
<dbReference type="EMBL" id="JACEFF010000400">
    <property type="protein sequence ID" value="KAH9638379.1"/>
    <property type="molecule type" value="Genomic_DNA"/>
</dbReference>
<comment type="caution">
    <text evidence="1">The sequence shown here is derived from an EMBL/GenBank/DDBJ whole genome shotgun (WGS) entry which is preliminary data.</text>
</comment>
<dbReference type="PANTHER" id="PTHR20905">
    <property type="entry name" value="N-ACETYLTRANSFERASE-RELATED"/>
    <property type="match status" value="1"/>
</dbReference>
<dbReference type="AlphaFoldDB" id="A0A922ML24"/>
<protein>
    <submittedName>
        <fullName evidence="1">Uncharacterized protein</fullName>
    </submittedName>
</protein>
<sequence>MILRFLSGYRKLHYTKRQWAEDGVVKIESLTNETVEGALKVIRDSFFKTEPLCKAVGLLDEPGAAEELMQTCYDAAKDGVTLVASDTSTNEIIGVVFNKIKVTTPKEENYYEKLRRNCKHRSVRAFLDFSIDLEMKANIHQRYDTNCFIEVMYLATLPDFKHKNVGSLLGLCTYDLGKKLFNGEDVKTPLSNNEDITNFEAIPNLLVALTTSKYTQRMGVKFGYEKVVEVRYDDYSYNGKSFRESIGDEHQTCQVLVKRLDK</sequence>
<dbReference type="GO" id="GO:0008080">
    <property type="term" value="F:N-acetyltransferase activity"/>
    <property type="evidence" value="ECO:0007669"/>
    <property type="project" value="TreeGrafter"/>
</dbReference>
<evidence type="ECO:0000313" key="2">
    <source>
        <dbReference type="Proteomes" id="UP000814243"/>
    </source>
</evidence>
<gene>
    <name evidence="1" type="ORF">HF086_004181</name>
</gene>
<organism evidence="1 2">
    <name type="scientific">Spodoptera exigua</name>
    <name type="common">Beet armyworm</name>
    <name type="synonym">Noctua fulgens</name>
    <dbReference type="NCBI Taxonomy" id="7107"/>
    <lineage>
        <taxon>Eukaryota</taxon>
        <taxon>Metazoa</taxon>
        <taxon>Ecdysozoa</taxon>
        <taxon>Arthropoda</taxon>
        <taxon>Hexapoda</taxon>
        <taxon>Insecta</taxon>
        <taxon>Pterygota</taxon>
        <taxon>Neoptera</taxon>
        <taxon>Endopterygota</taxon>
        <taxon>Lepidoptera</taxon>
        <taxon>Glossata</taxon>
        <taxon>Ditrysia</taxon>
        <taxon>Noctuoidea</taxon>
        <taxon>Noctuidae</taxon>
        <taxon>Amphipyrinae</taxon>
        <taxon>Spodoptera</taxon>
    </lineage>
</organism>
<name>A0A922ML24_SPOEX</name>
<accession>A0A922ML24</accession>
<evidence type="ECO:0000313" key="1">
    <source>
        <dbReference type="EMBL" id="KAH9638379.1"/>
    </source>
</evidence>
<dbReference type="PANTHER" id="PTHR20905:SF28">
    <property type="entry name" value="GH28833P-RELATED"/>
    <property type="match status" value="1"/>
</dbReference>
<reference evidence="1" key="1">
    <citation type="journal article" date="2021" name="G3 (Bethesda)">
        <title>Genome and transcriptome analysis of the beet armyworm Spodoptera exigua reveals targets for pest control. .</title>
        <authorList>
            <person name="Simon S."/>
            <person name="Breeschoten T."/>
            <person name="Jansen H.J."/>
            <person name="Dirks R.P."/>
            <person name="Schranz M.E."/>
            <person name="Ros V.I.D."/>
        </authorList>
    </citation>
    <scope>NUCLEOTIDE SEQUENCE</scope>
    <source>
        <strain evidence="1">TB_SE_WUR_2020</strain>
    </source>
</reference>
<dbReference type="Proteomes" id="UP000814243">
    <property type="component" value="Unassembled WGS sequence"/>
</dbReference>